<dbReference type="Proteomes" id="UP001597297">
    <property type="component" value="Unassembled WGS sequence"/>
</dbReference>
<evidence type="ECO:0000313" key="2">
    <source>
        <dbReference type="Proteomes" id="UP001597297"/>
    </source>
</evidence>
<organism evidence="1 2">
    <name type="scientific">Rubritalea spongiae</name>
    <dbReference type="NCBI Taxonomy" id="430797"/>
    <lineage>
        <taxon>Bacteria</taxon>
        <taxon>Pseudomonadati</taxon>
        <taxon>Verrucomicrobiota</taxon>
        <taxon>Verrucomicrobiia</taxon>
        <taxon>Verrucomicrobiales</taxon>
        <taxon>Rubritaleaceae</taxon>
        <taxon>Rubritalea</taxon>
    </lineage>
</organism>
<name>A0ABW5E312_9BACT</name>
<accession>A0ABW5E312</accession>
<reference evidence="2" key="1">
    <citation type="journal article" date="2019" name="Int. J. Syst. Evol. Microbiol.">
        <title>The Global Catalogue of Microorganisms (GCM) 10K type strain sequencing project: providing services to taxonomists for standard genome sequencing and annotation.</title>
        <authorList>
            <consortium name="The Broad Institute Genomics Platform"/>
            <consortium name="The Broad Institute Genome Sequencing Center for Infectious Disease"/>
            <person name="Wu L."/>
            <person name="Ma J."/>
        </authorList>
    </citation>
    <scope>NUCLEOTIDE SEQUENCE [LARGE SCALE GENOMIC DNA]</scope>
    <source>
        <strain evidence="2">JCM 16545</strain>
    </source>
</reference>
<sequence length="441" mass="48857">MNKSWKISRRTVLRGLGATMALPQLEIMAATTSSISGTTSTPSAVPLRFITMFKPNGVMPKDWDVTGVGKDYKMSPILDPLSRHREDINILSGINNQSSGHVKMTASFLTGVDIKNGKAGQSLDQRIADHIGQQTRFKSLVLGTEPPRQGKAGLPISIASTVSWSSETTRVSPEINPRIAFDRLFRGNTGPDAIKEAQMRKSVIDLVLEDAKSLRRKASYLDKEKIDEYLESVRSVETQLERVINPIAKDWEPPTQPSPDDFIRPMAGIPRERDKHLRLMMDILVLGLWTDTTRVGTIMAAHGFSRQNFSFIDGVSGDHHSISHHKGIPDKTKQYTAVSRWYVEQFAYLIDRLKGIDEGGSSLFDNSILLYGSGMKDGNGHKTKNLPLVVAGHGQGQIKTGSHLQLPSQPLSNLHYTLAQKYGIEDEDFNNTNSRSIPELS</sequence>
<comment type="caution">
    <text evidence="1">The sequence shown here is derived from an EMBL/GenBank/DDBJ whole genome shotgun (WGS) entry which is preliminary data.</text>
</comment>
<gene>
    <name evidence="1" type="ORF">ACFSQZ_10090</name>
</gene>
<dbReference type="InterPro" id="IPR011447">
    <property type="entry name" value="DUF1552"/>
</dbReference>
<dbReference type="RefSeq" id="WP_377095248.1">
    <property type="nucleotide sequence ID" value="NZ_JBHSJM010000001.1"/>
</dbReference>
<keyword evidence="2" id="KW-1185">Reference proteome</keyword>
<proteinExistence type="predicted"/>
<dbReference type="EMBL" id="JBHUJC010000028">
    <property type="protein sequence ID" value="MFD2276819.1"/>
    <property type="molecule type" value="Genomic_DNA"/>
</dbReference>
<protein>
    <submittedName>
        <fullName evidence="1">DUF1552 domain-containing protein</fullName>
    </submittedName>
</protein>
<dbReference type="Pfam" id="PF07586">
    <property type="entry name" value="HXXSHH"/>
    <property type="match status" value="1"/>
</dbReference>
<evidence type="ECO:0000313" key="1">
    <source>
        <dbReference type="EMBL" id="MFD2276819.1"/>
    </source>
</evidence>